<feature type="transmembrane region" description="Helical" evidence="1">
    <location>
        <begin position="6"/>
        <end position="24"/>
    </location>
</feature>
<keyword evidence="1" id="KW-1133">Transmembrane helix</keyword>
<feature type="transmembrane region" description="Helical" evidence="1">
    <location>
        <begin position="63"/>
        <end position="83"/>
    </location>
</feature>
<feature type="transmembrane region" description="Helical" evidence="1">
    <location>
        <begin position="95"/>
        <end position="119"/>
    </location>
</feature>
<feature type="transmembrane region" description="Helical" evidence="1">
    <location>
        <begin position="36"/>
        <end position="57"/>
    </location>
</feature>
<evidence type="ECO:0000313" key="2">
    <source>
        <dbReference type="EMBL" id="EKT77981.1"/>
    </source>
</evidence>
<reference evidence="2 3" key="1">
    <citation type="journal article" date="2013" name="Genome Announc.">
        <title>Draft Genome Sequence of Rhodococcus opacus Strain M213 Shows a Diverse Catabolic Potential.</title>
        <authorList>
            <person name="Pathak A."/>
            <person name="Green S.J."/>
            <person name="Ogram A."/>
            <person name="Chauhan A."/>
        </authorList>
    </citation>
    <scope>NUCLEOTIDE SEQUENCE [LARGE SCALE GENOMIC DNA]</scope>
    <source>
        <strain evidence="2 3">M213</strain>
    </source>
</reference>
<feature type="transmembrane region" description="Helical" evidence="1">
    <location>
        <begin position="125"/>
        <end position="145"/>
    </location>
</feature>
<dbReference type="InterPro" id="IPR036259">
    <property type="entry name" value="MFS_trans_sf"/>
</dbReference>
<keyword evidence="1" id="KW-0812">Transmembrane</keyword>
<gene>
    <name evidence="2" type="ORF">WSS_A34752</name>
</gene>
<comment type="caution">
    <text evidence="2">The sequence shown here is derived from an EMBL/GenBank/DDBJ whole genome shotgun (WGS) entry which is preliminary data.</text>
</comment>
<dbReference type="RefSeq" id="WP_005263152.1">
    <property type="nucleotide sequence ID" value="NZ_AJYC02000122.1"/>
</dbReference>
<dbReference type="SUPFAM" id="SSF103473">
    <property type="entry name" value="MFS general substrate transporter"/>
    <property type="match status" value="1"/>
</dbReference>
<protein>
    <submittedName>
        <fullName evidence="2">Mfs transporter</fullName>
    </submittedName>
</protein>
<proteinExistence type="predicted"/>
<name>K8XAY6_RHOOP</name>
<evidence type="ECO:0000256" key="1">
    <source>
        <dbReference type="SAM" id="Phobius"/>
    </source>
</evidence>
<organism evidence="2 3">
    <name type="scientific">Rhodococcus opacus M213</name>
    <dbReference type="NCBI Taxonomy" id="1129896"/>
    <lineage>
        <taxon>Bacteria</taxon>
        <taxon>Bacillati</taxon>
        <taxon>Actinomycetota</taxon>
        <taxon>Actinomycetes</taxon>
        <taxon>Mycobacteriales</taxon>
        <taxon>Nocardiaceae</taxon>
        <taxon>Rhodococcus</taxon>
    </lineage>
</organism>
<dbReference type="Proteomes" id="UP000005951">
    <property type="component" value="Unassembled WGS sequence"/>
</dbReference>
<keyword evidence="1" id="KW-0472">Membrane</keyword>
<dbReference type="AlphaFoldDB" id="K8XAY6"/>
<dbReference type="EMBL" id="AJYC02000122">
    <property type="protein sequence ID" value="EKT77981.1"/>
    <property type="molecule type" value="Genomic_DNA"/>
</dbReference>
<sequence>MARTTTPGGIAAVLMGSIVGYLAAERGARLPNIVGFGLMGVGSAILAMSHTSFGAILEEHLVYAFDGLISAAIPNLVIAAAPVRLQAVTASTVNVVGSLGSGVVLQIGFAVLSLNVVTVVEGSPIYAGVGFTTTALALCGGLAAFDDEAWLEAAISGICSLIGVGGEQRVRVCGSG</sequence>
<evidence type="ECO:0000313" key="3">
    <source>
        <dbReference type="Proteomes" id="UP000005951"/>
    </source>
</evidence>
<accession>K8XAY6</accession>